<keyword evidence="2" id="KW-1185">Reference proteome</keyword>
<accession>A0A2P5CF38</accession>
<dbReference type="Pfam" id="PF14223">
    <property type="entry name" value="Retrotran_gag_2"/>
    <property type="match status" value="1"/>
</dbReference>
<dbReference type="EMBL" id="JXTB01000138">
    <property type="protein sequence ID" value="PON59614.1"/>
    <property type="molecule type" value="Genomic_DNA"/>
</dbReference>
<protein>
    <recommendedName>
        <fullName evidence="3">Retrovirus-related Pol polyprotein from transposon TNT 1-94</fullName>
    </recommendedName>
</protein>
<dbReference type="STRING" id="3476.A0A2P5CF38"/>
<organism evidence="1 2">
    <name type="scientific">Parasponia andersonii</name>
    <name type="common">Sponia andersonii</name>
    <dbReference type="NCBI Taxonomy" id="3476"/>
    <lineage>
        <taxon>Eukaryota</taxon>
        <taxon>Viridiplantae</taxon>
        <taxon>Streptophyta</taxon>
        <taxon>Embryophyta</taxon>
        <taxon>Tracheophyta</taxon>
        <taxon>Spermatophyta</taxon>
        <taxon>Magnoliopsida</taxon>
        <taxon>eudicotyledons</taxon>
        <taxon>Gunneridae</taxon>
        <taxon>Pentapetalae</taxon>
        <taxon>rosids</taxon>
        <taxon>fabids</taxon>
        <taxon>Rosales</taxon>
        <taxon>Cannabaceae</taxon>
        <taxon>Parasponia</taxon>
    </lineage>
</organism>
<evidence type="ECO:0000313" key="2">
    <source>
        <dbReference type="Proteomes" id="UP000237105"/>
    </source>
</evidence>
<evidence type="ECO:0000313" key="1">
    <source>
        <dbReference type="EMBL" id="PON59614.1"/>
    </source>
</evidence>
<dbReference type="AlphaFoldDB" id="A0A2P5CF38"/>
<gene>
    <name evidence="1" type="ORF">PanWU01x14_158260</name>
</gene>
<proteinExistence type="predicted"/>
<sequence>MVATKFKIMRFQDGGAAYSITIWYLSDSVLRNVKNETTVTGIWLKLESLYITKSLKNQIYLKVKFFRFKIEEDRSLDENLDELNKLVIDLEYIAEKIDDENQAMVFLNSLPSACSQLDIIT</sequence>
<name>A0A2P5CF38_PARAD</name>
<comment type="caution">
    <text evidence="1">The sequence shown here is derived from an EMBL/GenBank/DDBJ whole genome shotgun (WGS) entry which is preliminary data.</text>
</comment>
<reference evidence="2" key="1">
    <citation type="submission" date="2016-06" db="EMBL/GenBank/DDBJ databases">
        <title>Parallel loss of symbiosis genes in relatives of nitrogen-fixing non-legume Parasponia.</title>
        <authorList>
            <person name="Van Velzen R."/>
            <person name="Holmer R."/>
            <person name="Bu F."/>
            <person name="Rutten L."/>
            <person name="Van Zeijl A."/>
            <person name="Liu W."/>
            <person name="Santuari L."/>
            <person name="Cao Q."/>
            <person name="Sharma T."/>
            <person name="Shen D."/>
            <person name="Roswanjaya Y."/>
            <person name="Wardhani T."/>
            <person name="Kalhor M.S."/>
            <person name="Jansen J."/>
            <person name="Van den Hoogen J."/>
            <person name="Gungor B."/>
            <person name="Hartog M."/>
            <person name="Hontelez J."/>
            <person name="Verver J."/>
            <person name="Yang W.-C."/>
            <person name="Schijlen E."/>
            <person name="Repin R."/>
            <person name="Schilthuizen M."/>
            <person name="Schranz E."/>
            <person name="Heidstra R."/>
            <person name="Miyata K."/>
            <person name="Fedorova E."/>
            <person name="Kohlen W."/>
            <person name="Bisseling T."/>
            <person name="Smit S."/>
            <person name="Geurts R."/>
        </authorList>
    </citation>
    <scope>NUCLEOTIDE SEQUENCE [LARGE SCALE GENOMIC DNA]</scope>
    <source>
        <strain evidence="2">cv. WU1-14</strain>
    </source>
</reference>
<dbReference type="Proteomes" id="UP000237105">
    <property type="component" value="Unassembled WGS sequence"/>
</dbReference>
<evidence type="ECO:0008006" key="3">
    <source>
        <dbReference type="Google" id="ProtNLM"/>
    </source>
</evidence>
<dbReference type="OrthoDB" id="1434153at2759"/>